<evidence type="ECO:0000313" key="1">
    <source>
        <dbReference type="EMBL" id="MPN52680.1"/>
    </source>
</evidence>
<name>A0A645INK0_9ZZZZ</name>
<dbReference type="AlphaFoldDB" id="A0A645INK0"/>
<protein>
    <submittedName>
        <fullName evidence="1">Uncharacterized protein</fullName>
    </submittedName>
</protein>
<sequence>MEKILNLSEFRDAAANLNFHATGNMITPVGADLMKSSAVAESKLIGLDRTCALEMITSGDITTEYDKLIDRQLERAAITSIAGFSKIFTDASKILDV</sequence>
<proteinExistence type="predicted"/>
<gene>
    <name evidence="1" type="ORF">SDC9_200342</name>
</gene>
<dbReference type="EMBL" id="VSSQ01119019">
    <property type="protein sequence ID" value="MPN52680.1"/>
    <property type="molecule type" value="Genomic_DNA"/>
</dbReference>
<organism evidence="1">
    <name type="scientific">bioreactor metagenome</name>
    <dbReference type="NCBI Taxonomy" id="1076179"/>
    <lineage>
        <taxon>unclassified sequences</taxon>
        <taxon>metagenomes</taxon>
        <taxon>ecological metagenomes</taxon>
    </lineage>
</organism>
<comment type="caution">
    <text evidence="1">The sequence shown here is derived from an EMBL/GenBank/DDBJ whole genome shotgun (WGS) entry which is preliminary data.</text>
</comment>
<accession>A0A645INK0</accession>
<reference evidence="1" key="1">
    <citation type="submission" date="2019-08" db="EMBL/GenBank/DDBJ databases">
        <authorList>
            <person name="Kucharzyk K."/>
            <person name="Murdoch R.W."/>
            <person name="Higgins S."/>
            <person name="Loffler F."/>
        </authorList>
    </citation>
    <scope>NUCLEOTIDE SEQUENCE</scope>
</reference>